<dbReference type="EMBL" id="BK032517">
    <property type="protein sequence ID" value="DAF45667.1"/>
    <property type="molecule type" value="Genomic_DNA"/>
</dbReference>
<protein>
    <submittedName>
        <fullName evidence="1">Uncharacterized protein</fullName>
    </submittedName>
</protein>
<organism evidence="1">
    <name type="scientific">Siphoviridae sp. ctJ7x27</name>
    <dbReference type="NCBI Taxonomy" id="2827835"/>
    <lineage>
        <taxon>Viruses</taxon>
        <taxon>Duplodnaviria</taxon>
        <taxon>Heunggongvirae</taxon>
        <taxon>Uroviricota</taxon>
        <taxon>Caudoviricetes</taxon>
    </lineage>
</organism>
<sequence>MKIITVGKFREPALPNDFRPVITAYGQLLNPHCEAGEELHLAFLPSEIDRPCANLITWQAPSFIRKYDTLVPDVLLEDLAKLYDEGIVWMAVIPHSTAHPNDLLLTVFPDGSIVCFRLAEGSDTYNAHKMVVDDRTAMDIPFRQLLRPTELVEHGFWTLVPRLTLNRYIHRDNGSTAYPVISPNFAPYCAYEEVIDRGLLILNAGEDATKCIPFQVFDMDPYEFLRGMKGE</sequence>
<accession>A0A8S5S4C2</accession>
<proteinExistence type="predicted"/>
<name>A0A8S5S4C2_9CAUD</name>
<reference evidence="1" key="1">
    <citation type="journal article" date="2021" name="Proc. Natl. Acad. Sci. U.S.A.">
        <title>A Catalog of Tens of Thousands of Viruses from Human Metagenomes Reveals Hidden Associations with Chronic Diseases.</title>
        <authorList>
            <person name="Tisza M.J."/>
            <person name="Buck C.B."/>
        </authorList>
    </citation>
    <scope>NUCLEOTIDE SEQUENCE</scope>
    <source>
        <strain evidence="1">CtJ7x27</strain>
    </source>
</reference>
<evidence type="ECO:0000313" key="1">
    <source>
        <dbReference type="EMBL" id="DAF45667.1"/>
    </source>
</evidence>